<evidence type="ECO:0000313" key="1">
    <source>
        <dbReference type="EMBL" id="KMW58165.1"/>
    </source>
</evidence>
<keyword evidence="2" id="KW-1185">Reference proteome</keyword>
<gene>
    <name evidence="1" type="ORF">AIOL_003136</name>
</gene>
<organism evidence="1 2">
    <name type="scientific">Candidatus Rhodobacter oscarellae</name>
    <dbReference type="NCBI Taxonomy" id="1675527"/>
    <lineage>
        <taxon>Bacteria</taxon>
        <taxon>Pseudomonadati</taxon>
        <taxon>Pseudomonadota</taxon>
        <taxon>Alphaproteobacteria</taxon>
        <taxon>Rhodobacterales</taxon>
        <taxon>Rhodobacter group</taxon>
        <taxon>Rhodobacter</taxon>
    </lineage>
</organism>
<dbReference type="RefSeq" id="WP_049643802.1">
    <property type="nucleotide sequence ID" value="NZ_LFTY01000002.1"/>
</dbReference>
<evidence type="ECO:0000313" key="2">
    <source>
        <dbReference type="Proteomes" id="UP000037178"/>
    </source>
</evidence>
<accession>A0A0J9E5Z2</accession>
<comment type="caution">
    <text evidence="1">The sequence shown here is derived from an EMBL/GenBank/DDBJ whole genome shotgun (WGS) entry which is preliminary data.</text>
</comment>
<dbReference type="PATRIC" id="fig|1675527.3.peg.3279"/>
<protein>
    <recommendedName>
        <fullName evidence="3">DUF2332 domain-containing protein</fullName>
    </recommendedName>
</protein>
<proteinExistence type="predicted"/>
<dbReference type="STRING" id="1675527.AIOL_003136"/>
<dbReference type="OrthoDB" id="7666987at2"/>
<dbReference type="Proteomes" id="UP000037178">
    <property type="component" value="Unassembled WGS sequence"/>
</dbReference>
<dbReference type="AlphaFoldDB" id="A0A0J9E5Z2"/>
<dbReference type="Pfam" id="PF10094">
    <property type="entry name" value="DUF2332"/>
    <property type="match status" value="1"/>
</dbReference>
<dbReference type="PIRSF" id="PIRSF012608">
    <property type="entry name" value="UCP012608"/>
    <property type="match status" value="1"/>
</dbReference>
<reference evidence="1 2" key="1">
    <citation type="submission" date="2015-06" db="EMBL/GenBank/DDBJ databases">
        <title>Draft genome sequence of an Alphaproteobacteria species associated to the Mediterranean sponge Oscarella lobularis.</title>
        <authorList>
            <person name="Jourda C."/>
            <person name="Santini S."/>
            <person name="Claverie J.-M."/>
        </authorList>
    </citation>
    <scope>NUCLEOTIDE SEQUENCE [LARGE SCALE GENOMIC DNA]</scope>
    <source>
        <strain evidence="1">IGS</strain>
    </source>
</reference>
<evidence type="ECO:0008006" key="3">
    <source>
        <dbReference type="Google" id="ProtNLM"/>
    </source>
</evidence>
<sequence>MTLRAAFQHQAISCEALGSPFTGRLLRLCARNLEPGTPLTDRLFAWEGDISSRGHSVPLRLMGALHAMVLDGTAPELIAVYPPNAVASDAVLWETVQDALSRHAARIDAWIDRPPQTNEVGRSAVLIAVGHWLTERLGLPLVLSELGASAGLNLMWDRFALSALGQTFGPAAPALTLSPEWRSAVAPPAASPQVIDRRGVDLTPLNPRDPDGALRLSCYLWPDQTERLARARAAISVAEAQVDAADAADWLGSRLAEPPPASPACHLIYHTIAWQYFPAEVSARARALIETAGAQATADTPLAWFSMEADDQTPGAAMVLRLWPGDLRFDMGRTDFHGRWVDWQPKEATLEA</sequence>
<dbReference type="InterPro" id="IPR011200">
    <property type="entry name" value="UCP012608"/>
</dbReference>
<name>A0A0J9E5Z2_9RHOB</name>
<dbReference type="EMBL" id="LFTY01000002">
    <property type="protein sequence ID" value="KMW58165.1"/>
    <property type="molecule type" value="Genomic_DNA"/>
</dbReference>